<reference evidence="7" key="1">
    <citation type="submission" date="2018-05" db="EMBL/GenBank/DDBJ databases">
        <authorList>
            <person name="Lanie J.A."/>
            <person name="Ng W.-L."/>
            <person name="Kazmierczak K.M."/>
            <person name="Andrzejewski T.M."/>
            <person name="Davidsen T.M."/>
            <person name="Wayne K.J."/>
            <person name="Tettelin H."/>
            <person name="Glass J.I."/>
            <person name="Rusch D."/>
            <person name="Podicherti R."/>
            <person name="Tsui H.-C.T."/>
            <person name="Winkler M.E."/>
        </authorList>
    </citation>
    <scope>NUCLEOTIDE SEQUENCE</scope>
</reference>
<dbReference type="Pfam" id="PF00230">
    <property type="entry name" value="MIP"/>
    <property type="match status" value="1"/>
</dbReference>
<evidence type="ECO:0000256" key="3">
    <source>
        <dbReference type="ARBA" id="ARBA00022692"/>
    </source>
</evidence>
<comment type="subcellular location">
    <subcellularLocation>
        <location evidence="1">Membrane</location>
        <topology evidence="1">Multi-pass membrane protein</topology>
    </subcellularLocation>
</comment>
<dbReference type="InterPro" id="IPR034294">
    <property type="entry name" value="Aquaporin_transptr"/>
</dbReference>
<dbReference type="EMBL" id="UINC01013983">
    <property type="protein sequence ID" value="SVA59973.1"/>
    <property type="molecule type" value="Genomic_DNA"/>
</dbReference>
<dbReference type="InterPro" id="IPR023271">
    <property type="entry name" value="Aquaporin-like"/>
</dbReference>
<feature type="transmembrane region" description="Helical" evidence="6">
    <location>
        <begin position="37"/>
        <end position="56"/>
    </location>
</feature>
<evidence type="ECO:0000256" key="5">
    <source>
        <dbReference type="ARBA" id="ARBA00023136"/>
    </source>
</evidence>
<proteinExistence type="predicted"/>
<dbReference type="PANTHER" id="PTHR45724">
    <property type="entry name" value="AQUAPORIN NIP2-1"/>
    <property type="match status" value="1"/>
</dbReference>
<dbReference type="PRINTS" id="PR00783">
    <property type="entry name" value="MINTRINSICP"/>
</dbReference>
<gene>
    <name evidence="7" type="ORF">METZ01_LOCUS112827</name>
</gene>
<keyword evidence="5 6" id="KW-0472">Membrane</keyword>
<dbReference type="GO" id="GO:0016020">
    <property type="term" value="C:membrane"/>
    <property type="evidence" value="ECO:0007669"/>
    <property type="project" value="UniProtKB-SubCell"/>
</dbReference>
<evidence type="ECO:0000313" key="7">
    <source>
        <dbReference type="EMBL" id="SVA59973.1"/>
    </source>
</evidence>
<feature type="transmembrane region" description="Helical" evidence="6">
    <location>
        <begin position="12"/>
        <end position="31"/>
    </location>
</feature>
<dbReference type="InterPro" id="IPR022357">
    <property type="entry name" value="MIP_CS"/>
</dbReference>
<dbReference type="PANTHER" id="PTHR45724:SF13">
    <property type="entry name" value="AQUAPORIN NIP1-1-RELATED"/>
    <property type="match status" value="1"/>
</dbReference>
<evidence type="ECO:0000256" key="2">
    <source>
        <dbReference type="ARBA" id="ARBA00022448"/>
    </source>
</evidence>
<dbReference type="GO" id="GO:0015267">
    <property type="term" value="F:channel activity"/>
    <property type="evidence" value="ECO:0007669"/>
    <property type="project" value="InterPro"/>
</dbReference>
<keyword evidence="4 6" id="KW-1133">Transmembrane helix</keyword>
<feature type="transmembrane region" description="Helical" evidence="6">
    <location>
        <begin position="133"/>
        <end position="156"/>
    </location>
</feature>
<protein>
    <recommendedName>
        <fullName evidence="8">Porin</fullName>
    </recommendedName>
</protein>
<name>A0A381X6X5_9ZZZZ</name>
<feature type="transmembrane region" description="Helical" evidence="6">
    <location>
        <begin position="100"/>
        <end position="121"/>
    </location>
</feature>
<organism evidence="7">
    <name type="scientific">marine metagenome</name>
    <dbReference type="NCBI Taxonomy" id="408172"/>
    <lineage>
        <taxon>unclassified sequences</taxon>
        <taxon>metagenomes</taxon>
        <taxon>ecological metagenomes</taxon>
    </lineage>
</organism>
<feature type="transmembrane region" description="Helical" evidence="6">
    <location>
        <begin position="68"/>
        <end position="88"/>
    </location>
</feature>
<feature type="transmembrane region" description="Helical" evidence="6">
    <location>
        <begin position="185"/>
        <end position="207"/>
    </location>
</feature>
<evidence type="ECO:0000256" key="1">
    <source>
        <dbReference type="ARBA" id="ARBA00004141"/>
    </source>
</evidence>
<keyword evidence="2" id="KW-0813">Transport</keyword>
<dbReference type="SUPFAM" id="SSF81338">
    <property type="entry name" value="Aquaporin-like"/>
    <property type="match status" value="1"/>
</dbReference>
<keyword evidence="3 6" id="KW-0812">Transmembrane</keyword>
<evidence type="ECO:0008006" key="8">
    <source>
        <dbReference type="Google" id="ProtNLM"/>
    </source>
</evidence>
<dbReference type="AlphaFoldDB" id="A0A381X6X5"/>
<sequence length="210" mass="22271">MKKYIIEGIGTYFLVLIIGLTGNPIAIGIGLSILVYMGFHISGAHYNPAVSLAMIIRGEMSVVECLKYILSQCIGAFAAAYSIVLLGADALSVVSNTSDTTSFLLAEIIFTFLLVFVILNVATHPDTKNNQYYGLAIGLTVAAGAFSVGDISGGVFNPAVSFGPSLLSLINPDLELSNVASHNFFIYYLGATVIGSIIASLLFNYLLKNK</sequence>
<evidence type="ECO:0000256" key="4">
    <source>
        <dbReference type="ARBA" id="ARBA00022989"/>
    </source>
</evidence>
<evidence type="ECO:0000256" key="6">
    <source>
        <dbReference type="SAM" id="Phobius"/>
    </source>
</evidence>
<dbReference type="Gene3D" id="1.20.1080.10">
    <property type="entry name" value="Glycerol uptake facilitator protein"/>
    <property type="match status" value="1"/>
</dbReference>
<accession>A0A381X6X5</accession>
<dbReference type="PROSITE" id="PS00221">
    <property type="entry name" value="MIP"/>
    <property type="match status" value="1"/>
</dbReference>
<dbReference type="InterPro" id="IPR000425">
    <property type="entry name" value="MIP"/>
</dbReference>